<dbReference type="Proteomes" id="UP000282656">
    <property type="component" value="Unassembled WGS sequence"/>
</dbReference>
<proteinExistence type="predicted"/>
<protein>
    <submittedName>
        <fullName evidence="1">Uncharacterized protein</fullName>
    </submittedName>
</protein>
<dbReference type="EMBL" id="RAWM01000059">
    <property type="protein sequence ID" value="RKH66605.1"/>
    <property type="molecule type" value="Genomic_DNA"/>
</dbReference>
<sequence length="233" mass="24500">MTRGGNADARERGMSDTTQQAQELFGTLDEYLLELADGLAKAQQELGGISAAGAPGRQFTYYVPKLEFELRMDLRVETSTTAGTVTNAKALKMRPVRLADVASSQTQTEVVSVIRGSFVAVPANEGLPPVVLDARCVMGDGGVPGVVVRVRNAAGEALPGVEVEFNLDRRTTQTLSGVAPLAGTDVVLAVVRTDAAGEARTTLRVAAGERARFLALTVDAASRTLALSCEVPR</sequence>
<evidence type="ECO:0000313" key="1">
    <source>
        <dbReference type="EMBL" id="RKH66605.1"/>
    </source>
</evidence>
<name>A0A3A8QJU4_9BACT</name>
<accession>A0A3A8QJU4</accession>
<organism evidence="1 2">
    <name type="scientific">Corallococcus interemptor</name>
    <dbReference type="NCBI Taxonomy" id="2316720"/>
    <lineage>
        <taxon>Bacteria</taxon>
        <taxon>Pseudomonadati</taxon>
        <taxon>Myxococcota</taxon>
        <taxon>Myxococcia</taxon>
        <taxon>Myxococcales</taxon>
        <taxon>Cystobacterineae</taxon>
        <taxon>Myxococcaceae</taxon>
        <taxon>Corallococcus</taxon>
    </lineage>
</organism>
<keyword evidence="2" id="KW-1185">Reference proteome</keyword>
<dbReference type="AlphaFoldDB" id="A0A3A8QJU4"/>
<gene>
    <name evidence="1" type="ORF">D7X96_21175</name>
</gene>
<comment type="caution">
    <text evidence="1">The sequence shown here is derived from an EMBL/GenBank/DDBJ whole genome shotgun (WGS) entry which is preliminary data.</text>
</comment>
<reference evidence="2" key="1">
    <citation type="submission" date="2018-09" db="EMBL/GenBank/DDBJ databases">
        <authorList>
            <person name="Livingstone P.G."/>
            <person name="Whitworth D.E."/>
        </authorList>
    </citation>
    <scope>NUCLEOTIDE SEQUENCE [LARGE SCALE GENOMIC DNA]</scope>
    <source>
        <strain evidence="2">AB047A</strain>
    </source>
</reference>
<evidence type="ECO:0000313" key="2">
    <source>
        <dbReference type="Proteomes" id="UP000282656"/>
    </source>
</evidence>